<evidence type="ECO:0000256" key="2">
    <source>
        <dbReference type="ARBA" id="ARBA00022645"/>
    </source>
</evidence>
<dbReference type="OrthoDB" id="9807329at2"/>
<dbReference type="InterPro" id="IPR040921">
    <property type="entry name" value="Peptidase_S66C"/>
</dbReference>
<feature type="active site" description="Nucleophile" evidence="6">
    <location>
        <position position="109"/>
    </location>
</feature>
<evidence type="ECO:0000256" key="6">
    <source>
        <dbReference type="PIRSR" id="PIRSR028757-1"/>
    </source>
</evidence>
<feature type="active site" description="Charge relay system" evidence="6">
    <location>
        <position position="274"/>
    </location>
</feature>
<sequence>MLIPPYLNPGDRVGITCPASKITPEAARFAADVIRSWGYDVVLGETVGTAYHNFSAPDEVRLRDLQMMLDDSSIKAILFGRGGYGMIRILDQLQFDKFLQSPKWICGYSDITALHIHVHTRYQVVTLHSMMCSGITQETFEDRYVQSLKQAWTGISGSYNFDAHPLNKTGYAEGVLIGGNLSLLANLSGTHSQPNTQGKILFIEDVGEYKYHIDRMMYQLRRAGWLNGLAALLVGAFTDIKDTATPFGMSVYEIIYQHVKNETFPVAFGFPVGHQKENYALKIGCQYALTVEENGCALQEVITAA</sequence>
<dbReference type="PANTHER" id="PTHR30237:SF2">
    <property type="entry name" value="MUREIN TETRAPEPTIDE CARBOXYPEPTIDASE"/>
    <property type="match status" value="1"/>
</dbReference>
<dbReference type="Gene3D" id="3.40.50.10740">
    <property type="entry name" value="Class I glutamine amidotransferase-like"/>
    <property type="match status" value="1"/>
</dbReference>
<accession>A0A1I7N5R7</accession>
<dbReference type="STRING" id="1393122.SAMN05660895_0673"/>
<keyword evidence="5" id="KW-0720">Serine protease</keyword>
<feature type="domain" description="LD-carboxypeptidase C-terminal" evidence="8">
    <location>
        <begin position="173"/>
        <end position="288"/>
    </location>
</feature>
<dbReference type="InterPro" id="IPR040449">
    <property type="entry name" value="Peptidase_S66_N"/>
</dbReference>
<gene>
    <name evidence="9" type="ORF">SAMN05660895_0673</name>
</gene>
<dbReference type="SUPFAM" id="SSF52317">
    <property type="entry name" value="Class I glutamine amidotransferase-like"/>
    <property type="match status" value="1"/>
</dbReference>
<dbReference type="GO" id="GO:0008236">
    <property type="term" value="F:serine-type peptidase activity"/>
    <property type="evidence" value="ECO:0007669"/>
    <property type="project" value="UniProtKB-KW"/>
</dbReference>
<feature type="domain" description="LD-carboxypeptidase N-terminal" evidence="7">
    <location>
        <begin position="13"/>
        <end position="128"/>
    </location>
</feature>
<name>A0A1I7N5R7_9BACT</name>
<keyword evidence="2 9" id="KW-0121">Carboxypeptidase</keyword>
<dbReference type="Pfam" id="PF02016">
    <property type="entry name" value="Peptidase_S66"/>
    <property type="match status" value="1"/>
</dbReference>
<dbReference type="GO" id="GO:0006508">
    <property type="term" value="P:proteolysis"/>
    <property type="evidence" value="ECO:0007669"/>
    <property type="project" value="UniProtKB-KW"/>
</dbReference>
<dbReference type="PANTHER" id="PTHR30237">
    <property type="entry name" value="MURAMOYLTETRAPEPTIDE CARBOXYPEPTIDASE"/>
    <property type="match status" value="1"/>
</dbReference>
<dbReference type="InterPro" id="IPR027478">
    <property type="entry name" value="LdcA_N"/>
</dbReference>
<dbReference type="AlphaFoldDB" id="A0A1I7N5R7"/>
<dbReference type="SUPFAM" id="SSF141986">
    <property type="entry name" value="LD-carboxypeptidase A C-terminal domain-like"/>
    <property type="match status" value="1"/>
</dbReference>
<dbReference type="GO" id="GO:0004180">
    <property type="term" value="F:carboxypeptidase activity"/>
    <property type="evidence" value="ECO:0007669"/>
    <property type="project" value="UniProtKB-KW"/>
</dbReference>
<dbReference type="InterPro" id="IPR003507">
    <property type="entry name" value="S66_fam"/>
</dbReference>
<keyword evidence="10" id="KW-1185">Reference proteome</keyword>
<keyword evidence="3" id="KW-0645">Protease</keyword>
<keyword evidence="4" id="KW-0378">Hydrolase</keyword>
<dbReference type="InterPro" id="IPR027461">
    <property type="entry name" value="Carboxypeptidase_A_C_sf"/>
</dbReference>
<evidence type="ECO:0000256" key="1">
    <source>
        <dbReference type="ARBA" id="ARBA00010233"/>
    </source>
</evidence>
<evidence type="ECO:0000259" key="7">
    <source>
        <dbReference type="Pfam" id="PF02016"/>
    </source>
</evidence>
<evidence type="ECO:0000256" key="3">
    <source>
        <dbReference type="ARBA" id="ARBA00022670"/>
    </source>
</evidence>
<dbReference type="InterPro" id="IPR029062">
    <property type="entry name" value="Class_I_gatase-like"/>
</dbReference>
<evidence type="ECO:0000313" key="10">
    <source>
        <dbReference type="Proteomes" id="UP000199537"/>
    </source>
</evidence>
<evidence type="ECO:0000256" key="4">
    <source>
        <dbReference type="ARBA" id="ARBA00022801"/>
    </source>
</evidence>
<evidence type="ECO:0000256" key="5">
    <source>
        <dbReference type="ARBA" id="ARBA00022825"/>
    </source>
</evidence>
<organism evidence="9 10">
    <name type="scientific">Thermoflavifilum thermophilum</name>
    <dbReference type="NCBI Taxonomy" id="1393122"/>
    <lineage>
        <taxon>Bacteria</taxon>
        <taxon>Pseudomonadati</taxon>
        <taxon>Bacteroidota</taxon>
        <taxon>Chitinophagia</taxon>
        <taxon>Chitinophagales</taxon>
        <taxon>Chitinophagaceae</taxon>
        <taxon>Thermoflavifilum</taxon>
    </lineage>
</organism>
<dbReference type="EMBL" id="FPCJ01000001">
    <property type="protein sequence ID" value="SFV29991.1"/>
    <property type="molecule type" value="Genomic_DNA"/>
</dbReference>
<reference evidence="10" key="1">
    <citation type="submission" date="2016-10" db="EMBL/GenBank/DDBJ databases">
        <authorList>
            <person name="Varghese N."/>
            <person name="Submissions S."/>
        </authorList>
    </citation>
    <scope>NUCLEOTIDE SEQUENCE [LARGE SCALE GENOMIC DNA]</scope>
    <source>
        <strain evidence="10">DSM 14807</strain>
    </source>
</reference>
<dbReference type="Proteomes" id="UP000199537">
    <property type="component" value="Unassembled WGS sequence"/>
</dbReference>
<protein>
    <submittedName>
        <fullName evidence="9">Muramoyltetrapeptide carboxypeptidase</fullName>
    </submittedName>
</protein>
<proteinExistence type="inferred from homology"/>
<dbReference type="RefSeq" id="WP_092457712.1">
    <property type="nucleotide sequence ID" value="NZ_FPCJ01000001.1"/>
</dbReference>
<dbReference type="Pfam" id="PF17676">
    <property type="entry name" value="Peptidase_S66C"/>
    <property type="match status" value="1"/>
</dbReference>
<evidence type="ECO:0000313" key="9">
    <source>
        <dbReference type="EMBL" id="SFV29991.1"/>
    </source>
</evidence>
<dbReference type="PIRSF" id="PIRSF028757">
    <property type="entry name" value="LD-carboxypeptidase"/>
    <property type="match status" value="1"/>
</dbReference>
<comment type="similarity">
    <text evidence="1">Belongs to the peptidase S66 family.</text>
</comment>
<feature type="active site" description="Charge relay system" evidence="6">
    <location>
        <position position="204"/>
    </location>
</feature>
<dbReference type="Gene3D" id="3.50.30.60">
    <property type="entry name" value="LD-carboxypeptidase A C-terminal domain-like"/>
    <property type="match status" value="1"/>
</dbReference>
<evidence type="ECO:0000259" key="8">
    <source>
        <dbReference type="Pfam" id="PF17676"/>
    </source>
</evidence>
<dbReference type="CDD" id="cd07025">
    <property type="entry name" value="Peptidase_S66"/>
    <property type="match status" value="1"/>
</dbReference>